<protein>
    <submittedName>
        <fullName evidence="2">DUF4184 family protein</fullName>
    </submittedName>
</protein>
<gene>
    <name evidence="2" type="ORF">EOD41_05560</name>
</gene>
<evidence type="ECO:0000313" key="3">
    <source>
        <dbReference type="Proteomes" id="UP000282759"/>
    </source>
</evidence>
<proteinExistence type="predicted"/>
<dbReference type="InterPro" id="IPR025238">
    <property type="entry name" value="DUF4184"/>
</dbReference>
<feature type="transmembrane region" description="Helical" evidence="1">
    <location>
        <begin position="102"/>
        <end position="123"/>
    </location>
</feature>
<dbReference type="Proteomes" id="UP000282759">
    <property type="component" value="Unassembled WGS sequence"/>
</dbReference>
<evidence type="ECO:0000313" key="2">
    <source>
        <dbReference type="EMBL" id="RVU01430.1"/>
    </source>
</evidence>
<dbReference type="Pfam" id="PF13803">
    <property type="entry name" value="DUF4184"/>
    <property type="match status" value="1"/>
</dbReference>
<evidence type="ECO:0000256" key="1">
    <source>
        <dbReference type="SAM" id="Phobius"/>
    </source>
</evidence>
<sequence>MPFTPAHAAIVLPLNYLPRKYVSISALVVGSMVPDFEYFIRMRPVSIYSHTLNGLFWFDVPLGFLLLILFDRFVRNILIDNLPIFLNSRLVRYKHIHTVKPSLLRLFIIASCLLIGAMSHLFWDAFTHVSGYFVTESLLSNITHIAGHTVPMFKILQHTSTLLGFVIIGYAIMQLPMEAVIVKKRIISFWITITGTAILTVIIRLITGLSFTDYGSVIVSFITGGLLDLLIVGIYLRGTLNYEGKSN</sequence>
<dbReference type="AlphaFoldDB" id="A0A3S2WYY5"/>
<keyword evidence="1" id="KW-1133">Transmembrane helix</keyword>
<feature type="transmembrane region" description="Helical" evidence="1">
    <location>
        <begin position="217"/>
        <end position="236"/>
    </location>
</feature>
<dbReference type="OrthoDB" id="8481923at2"/>
<reference evidence="2 3" key="1">
    <citation type="submission" date="2019-01" db="EMBL/GenBank/DDBJ databases">
        <authorList>
            <person name="Chen W.-M."/>
        </authorList>
    </citation>
    <scope>NUCLEOTIDE SEQUENCE [LARGE SCALE GENOMIC DNA]</scope>
    <source>
        <strain evidence="2 3">YBJ-36</strain>
    </source>
</reference>
<feature type="transmembrane region" description="Helical" evidence="1">
    <location>
        <begin position="52"/>
        <end position="70"/>
    </location>
</feature>
<keyword evidence="1" id="KW-0812">Transmembrane</keyword>
<organism evidence="2 3">
    <name type="scientific">Mucilaginibacter limnophilus</name>
    <dbReference type="NCBI Taxonomy" id="1932778"/>
    <lineage>
        <taxon>Bacteria</taxon>
        <taxon>Pseudomonadati</taxon>
        <taxon>Bacteroidota</taxon>
        <taxon>Sphingobacteriia</taxon>
        <taxon>Sphingobacteriales</taxon>
        <taxon>Sphingobacteriaceae</taxon>
        <taxon>Mucilaginibacter</taxon>
    </lineage>
</organism>
<keyword evidence="3" id="KW-1185">Reference proteome</keyword>
<name>A0A3S2WYY5_9SPHI</name>
<comment type="caution">
    <text evidence="2">The sequence shown here is derived from an EMBL/GenBank/DDBJ whole genome shotgun (WGS) entry which is preliminary data.</text>
</comment>
<dbReference type="EMBL" id="SACK01000002">
    <property type="protein sequence ID" value="RVU01430.1"/>
    <property type="molecule type" value="Genomic_DNA"/>
</dbReference>
<accession>A0A3S2WYY5</accession>
<feature type="transmembrane region" description="Helical" evidence="1">
    <location>
        <begin position="155"/>
        <end position="175"/>
    </location>
</feature>
<feature type="transmembrane region" description="Helical" evidence="1">
    <location>
        <begin position="187"/>
        <end position="211"/>
    </location>
</feature>
<dbReference type="RefSeq" id="WP_127703805.1">
    <property type="nucleotide sequence ID" value="NZ_SACK01000002.1"/>
</dbReference>
<keyword evidence="1" id="KW-0472">Membrane</keyword>